<dbReference type="Pfam" id="PF03171">
    <property type="entry name" value="2OG-FeII_Oxy"/>
    <property type="match status" value="1"/>
</dbReference>
<dbReference type="FunFam" id="2.60.120.330:FF:000005">
    <property type="entry name" value="1-aminocyclopropane-1-carboxylate oxidase homolog 1"/>
    <property type="match status" value="1"/>
</dbReference>
<dbReference type="InterPro" id="IPR044861">
    <property type="entry name" value="IPNS-like_FE2OG_OXY"/>
</dbReference>
<feature type="domain" description="Fe2OG dioxygenase" evidence="7">
    <location>
        <begin position="213"/>
        <end position="313"/>
    </location>
</feature>
<dbReference type="SUPFAM" id="SSF51197">
    <property type="entry name" value="Clavaminate synthase-like"/>
    <property type="match status" value="1"/>
</dbReference>
<dbReference type="GO" id="GO:0046872">
    <property type="term" value="F:metal ion binding"/>
    <property type="evidence" value="ECO:0007669"/>
    <property type="project" value="UniProtKB-KW"/>
</dbReference>
<evidence type="ECO:0000256" key="5">
    <source>
        <dbReference type="ARBA" id="ARBA00023004"/>
    </source>
</evidence>
<dbReference type="InterPro" id="IPR026992">
    <property type="entry name" value="DIOX_N"/>
</dbReference>
<keyword evidence="5 6" id="KW-0408">Iron</keyword>
<evidence type="ECO:0000256" key="6">
    <source>
        <dbReference type="RuleBase" id="RU003682"/>
    </source>
</evidence>
<organism evidence="8 9">
    <name type="scientific">Durio zibethinus</name>
    <name type="common">Durian</name>
    <dbReference type="NCBI Taxonomy" id="66656"/>
    <lineage>
        <taxon>Eukaryota</taxon>
        <taxon>Viridiplantae</taxon>
        <taxon>Streptophyta</taxon>
        <taxon>Embryophyta</taxon>
        <taxon>Tracheophyta</taxon>
        <taxon>Spermatophyta</taxon>
        <taxon>Magnoliopsida</taxon>
        <taxon>eudicotyledons</taxon>
        <taxon>Gunneridae</taxon>
        <taxon>Pentapetalae</taxon>
        <taxon>rosids</taxon>
        <taxon>malvids</taxon>
        <taxon>Malvales</taxon>
        <taxon>Malvaceae</taxon>
        <taxon>Helicteroideae</taxon>
        <taxon>Durio</taxon>
    </lineage>
</organism>
<dbReference type="Gene3D" id="2.60.120.330">
    <property type="entry name" value="B-lactam Antibiotic, Isopenicillin N Synthase, Chain"/>
    <property type="match status" value="1"/>
</dbReference>
<evidence type="ECO:0000313" key="9">
    <source>
        <dbReference type="RefSeq" id="XP_022723094.1"/>
    </source>
</evidence>
<sequence length="364" mass="41041">MEFTKLKPEYDRTSELKALDETKAGVKGLVDAGVKEVPPIFHPLPDHFEKNSVSGGIQVSIPVIDLEGVKKDQGARQKIVEKVRNASRSWGFFQVVNHGIPLSVLEEMKDGVRRFFEQDLEMKKQFYARDYTKRVAYNCNFDLYSSPAANWRDTLYSLMAPDPPMPEELPEVSRDIMMEYSKHVMHLGYLLFELLSEALGLQPDHLKDMDCAKGLTMLSHYYPACPQPELTLGATKHSDDDFLTVLLQDHIGGLQVLHDNQWVDIPPTPGALVINIGDLLQLISNDAFTSAEHRVLANSVGPRVSVACFFSTSLLPDLRPYGPIKELLSEENPPKYRETTVREYVTYFMAKGLDGTSALLHFKL</sequence>
<evidence type="ECO:0000256" key="2">
    <source>
        <dbReference type="ARBA" id="ARBA00008056"/>
    </source>
</evidence>
<keyword evidence="4 6" id="KW-0560">Oxidoreductase</keyword>
<dbReference type="AlphaFoldDB" id="A0A6P5X406"/>
<name>A0A6P5X406_DURZI</name>
<reference evidence="9" key="1">
    <citation type="submission" date="2025-08" db="UniProtKB">
        <authorList>
            <consortium name="RefSeq"/>
        </authorList>
    </citation>
    <scope>IDENTIFICATION</scope>
    <source>
        <tissue evidence="9">Fruit stalk</tissue>
    </source>
</reference>
<dbReference type="GeneID" id="111280172"/>
<comment type="cofactor">
    <cofactor evidence="1">
        <name>Fe cation</name>
        <dbReference type="ChEBI" id="CHEBI:24875"/>
    </cofactor>
</comment>
<dbReference type="GO" id="GO:0051213">
    <property type="term" value="F:dioxygenase activity"/>
    <property type="evidence" value="ECO:0007669"/>
    <property type="project" value="UniProtKB-ARBA"/>
</dbReference>
<dbReference type="Proteomes" id="UP000515121">
    <property type="component" value="Unplaced"/>
</dbReference>
<dbReference type="PROSITE" id="PS51471">
    <property type="entry name" value="FE2OG_OXY"/>
    <property type="match status" value="1"/>
</dbReference>
<evidence type="ECO:0000259" key="7">
    <source>
        <dbReference type="PROSITE" id="PS51471"/>
    </source>
</evidence>
<dbReference type="InterPro" id="IPR005123">
    <property type="entry name" value="Oxoglu/Fe-dep_dioxygenase_dom"/>
</dbReference>
<dbReference type="PANTHER" id="PTHR10209">
    <property type="entry name" value="OXIDOREDUCTASE, 2OG-FE II OXYGENASE FAMILY PROTEIN"/>
    <property type="match status" value="1"/>
</dbReference>
<dbReference type="KEGG" id="dzi:111280172"/>
<dbReference type="OrthoDB" id="288590at2759"/>
<dbReference type="RefSeq" id="XP_022723094.1">
    <property type="nucleotide sequence ID" value="XM_022867359.1"/>
</dbReference>
<evidence type="ECO:0000256" key="1">
    <source>
        <dbReference type="ARBA" id="ARBA00001962"/>
    </source>
</evidence>
<dbReference type="Pfam" id="PF14226">
    <property type="entry name" value="DIOX_N"/>
    <property type="match status" value="1"/>
</dbReference>
<evidence type="ECO:0000313" key="8">
    <source>
        <dbReference type="Proteomes" id="UP000515121"/>
    </source>
</evidence>
<evidence type="ECO:0000256" key="4">
    <source>
        <dbReference type="ARBA" id="ARBA00023002"/>
    </source>
</evidence>
<keyword evidence="8" id="KW-1185">Reference proteome</keyword>
<keyword evidence="3 6" id="KW-0479">Metal-binding</keyword>
<proteinExistence type="inferred from homology"/>
<comment type="similarity">
    <text evidence="2 6">Belongs to the iron/ascorbate-dependent oxidoreductase family.</text>
</comment>
<accession>A0A6P5X406</accession>
<dbReference type="InterPro" id="IPR027443">
    <property type="entry name" value="IPNS-like_sf"/>
</dbReference>
<gene>
    <name evidence="9" type="primary">LOC111280172</name>
</gene>
<protein>
    <submittedName>
        <fullName evidence="9">1-aminocyclopropane-1-carboxylate oxidase homolog 1-like</fullName>
    </submittedName>
</protein>
<evidence type="ECO:0000256" key="3">
    <source>
        <dbReference type="ARBA" id="ARBA00022723"/>
    </source>
</evidence>
<dbReference type="PANTHER" id="PTHR10209:SF791">
    <property type="entry name" value="1-AMINOCYCLOPROPANE-1-CARBOXYLATE OXIDASE HOMOLOG 1"/>
    <property type="match status" value="1"/>
</dbReference>